<accession>A0ABR4GI81</accession>
<keyword evidence="2" id="KW-1185">Reference proteome</keyword>
<dbReference type="EMBL" id="JBFTWV010000014">
    <property type="protein sequence ID" value="KAL2798225.1"/>
    <property type="molecule type" value="Genomic_DNA"/>
</dbReference>
<dbReference type="Proteomes" id="UP001610563">
    <property type="component" value="Unassembled WGS sequence"/>
</dbReference>
<evidence type="ECO:0000313" key="1">
    <source>
        <dbReference type="EMBL" id="KAL2798225.1"/>
    </source>
</evidence>
<name>A0ABR4GI81_9EURO</name>
<reference evidence="1 2" key="1">
    <citation type="submission" date="2024-07" db="EMBL/GenBank/DDBJ databases">
        <title>Section-level genome sequencing and comparative genomics of Aspergillus sections Usti and Cavernicolus.</title>
        <authorList>
            <consortium name="Lawrence Berkeley National Laboratory"/>
            <person name="Nybo J.L."/>
            <person name="Vesth T.C."/>
            <person name="Theobald S."/>
            <person name="Frisvad J.C."/>
            <person name="Larsen T.O."/>
            <person name="Kjaerboelling I."/>
            <person name="Rothschild-Mancinelli K."/>
            <person name="Lyhne E.K."/>
            <person name="Kogle M.E."/>
            <person name="Barry K."/>
            <person name="Clum A."/>
            <person name="Na H."/>
            <person name="Ledsgaard L."/>
            <person name="Lin J."/>
            <person name="Lipzen A."/>
            <person name="Kuo A."/>
            <person name="Riley R."/>
            <person name="Mondo S."/>
            <person name="Labutti K."/>
            <person name="Haridas S."/>
            <person name="Pangalinan J."/>
            <person name="Salamov A.A."/>
            <person name="Simmons B.A."/>
            <person name="Magnuson J.K."/>
            <person name="Chen J."/>
            <person name="Drula E."/>
            <person name="Henrissat B."/>
            <person name="Wiebenga A."/>
            <person name="Lubbers R.J."/>
            <person name="Gomes A.C."/>
            <person name="Makela M.R."/>
            <person name="Stajich J."/>
            <person name="Grigoriev I.V."/>
            <person name="Mortensen U.H."/>
            <person name="De Vries R.P."/>
            <person name="Baker S.E."/>
            <person name="Andersen M.R."/>
        </authorList>
    </citation>
    <scope>NUCLEOTIDE SEQUENCE [LARGE SCALE GENOMIC DNA]</scope>
    <source>
        <strain evidence="1 2">CBS 209.92</strain>
    </source>
</reference>
<gene>
    <name evidence="1" type="ORF">BJX66DRAFT_54561</name>
</gene>
<evidence type="ECO:0000313" key="2">
    <source>
        <dbReference type="Proteomes" id="UP001610563"/>
    </source>
</evidence>
<protein>
    <submittedName>
        <fullName evidence="1">Uncharacterized protein</fullName>
    </submittedName>
</protein>
<comment type="caution">
    <text evidence="1">The sequence shown here is derived from an EMBL/GenBank/DDBJ whole genome shotgun (WGS) entry which is preliminary data.</text>
</comment>
<sequence length="215" mass="24394">MACCQCASIDGLDSAEAWATNCWGSNRKKQLHDEYGGDAPPSQRRTNAVSAASRNFGSILRSGHEDRSECRSPAKRRVVGRLHQRSTPGNLTRRISSLCFSRKDLAKDALKLFPNISSVEEGRPRSTSLFLHSQGSMQALSRVFGLSTRQACRLCRVCRPSGINDNSTYYWTRTHEWRRNWLDRRQRSPFRFDLALILQSLANPSPPKERTQPQD</sequence>
<organism evidence="1 2">
    <name type="scientific">Aspergillus keveii</name>
    <dbReference type="NCBI Taxonomy" id="714993"/>
    <lineage>
        <taxon>Eukaryota</taxon>
        <taxon>Fungi</taxon>
        <taxon>Dikarya</taxon>
        <taxon>Ascomycota</taxon>
        <taxon>Pezizomycotina</taxon>
        <taxon>Eurotiomycetes</taxon>
        <taxon>Eurotiomycetidae</taxon>
        <taxon>Eurotiales</taxon>
        <taxon>Aspergillaceae</taxon>
        <taxon>Aspergillus</taxon>
        <taxon>Aspergillus subgen. Nidulantes</taxon>
    </lineage>
</organism>
<proteinExistence type="predicted"/>